<dbReference type="Gene3D" id="1.10.287.950">
    <property type="entry name" value="Methyl-accepting chemotaxis protein"/>
    <property type="match status" value="1"/>
</dbReference>
<evidence type="ECO:0000256" key="4">
    <source>
        <dbReference type="PROSITE-ProRule" id="PRU00284"/>
    </source>
</evidence>
<feature type="region of interest" description="Disordered" evidence="5">
    <location>
        <begin position="290"/>
        <end position="337"/>
    </location>
</feature>
<dbReference type="PANTHER" id="PTHR43531">
    <property type="entry name" value="PROTEIN ICFG"/>
    <property type="match status" value="1"/>
</dbReference>
<evidence type="ECO:0000313" key="9">
    <source>
        <dbReference type="EMBL" id="SIT20765.1"/>
    </source>
</evidence>
<feature type="transmembrane region" description="Helical" evidence="6">
    <location>
        <begin position="192"/>
        <end position="215"/>
    </location>
</feature>
<dbReference type="GO" id="GO:0005886">
    <property type="term" value="C:plasma membrane"/>
    <property type="evidence" value="ECO:0007669"/>
    <property type="project" value="TreeGrafter"/>
</dbReference>
<keyword evidence="4" id="KW-0807">Transducer</keyword>
<feature type="domain" description="HAMP" evidence="8">
    <location>
        <begin position="217"/>
        <end position="269"/>
    </location>
</feature>
<keyword evidence="6" id="KW-1133">Transmembrane helix</keyword>
<evidence type="ECO:0000259" key="8">
    <source>
        <dbReference type="PROSITE" id="PS50885"/>
    </source>
</evidence>
<evidence type="ECO:0000256" key="5">
    <source>
        <dbReference type="SAM" id="MobiDB-lite"/>
    </source>
</evidence>
<dbReference type="FunFam" id="1.10.287.950:FF:000001">
    <property type="entry name" value="Methyl-accepting chemotaxis sensory transducer"/>
    <property type="match status" value="1"/>
</dbReference>
<dbReference type="PROSITE" id="PS50885">
    <property type="entry name" value="HAMP"/>
    <property type="match status" value="1"/>
</dbReference>
<dbReference type="PANTHER" id="PTHR43531:SF11">
    <property type="entry name" value="METHYL-ACCEPTING CHEMOTAXIS PROTEIN 3"/>
    <property type="match status" value="1"/>
</dbReference>
<dbReference type="GO" id="GO:0006935">
    <property type="term" value="P:chemotaxis"/>
    <property type="evidence" value="ECO:0007669"/>
    <property type="project" value="UniProtKB-KW"/>
</dbReference>
<evidence type="ECO:0000256" key="2">
    <source>
        <dbReference type="ARBA" id="ARBA00022500"/>
    </source>
</evidence>
<evidence type="ECO:0000256" key="3">
    <source>
        <dbReference type="ARBA" id="ARBA00029447"/>
    </source>
</evidence>
<sequence length="570" mass="60002">MTAKTKTSRGRLQSVAAKMFLLQMVTISAMVGIAAIGIWGDTQGAKALHSVHDNSVMSLMHLRQVDAAYVVEAPRVLRHAADGKISWTEAQEELATMRQTSAQEWEAYLSTEHSADEEVMLEEAVAAKVTAEAAFSRLEAVARARNSEGQNEAVGAYLEAVAPFTELVEKLEAFQQHEADVLTEVGLARSDMIALLIGGVALGAILLALTLVLMFGARLRKALGAAVGLAEDVAKGDLRHTMDVTSRDEIGDLSIALNDMVERLRVIVNDVSTASRDVATGAEQLSSTAQELNHGATEQATATEEASSSMEEMAASIKQNAQNAGETEAMARKSAEDARLSGSAVTRAVDAMQTIAEKIMVVQEIARQTDLLALNAAVEAARAGEHGRGFAVVASEVRKLAERSQAAAGEISSLSSNTVRAAQEAGDMLAGLVPDIERTSKLVENISRASSEQAAGASQVNTAIQQLDQVTQQNTSAAEQMSSTAEELSGQADQLQAAIGFFRLSDSETGSRRTPSKAAPARKAPAPVRSAPKPAAQSNGGGFDFQLDSSEDDLDASFLSSGGAKRGRVA</sequence>
<dbReference type="InterPro" id="IPR004090">
    <property type="entry name" value="Chemotax_Me-accpt_rcpt"/>
</dbReference>
<dbReference type="Pfam" id="PF00672">
    <property type="entry name" value="HAMP"/>
    <property type="match status" value="1"/>
</dbReference>
<dbReference type="PRINTS" id="PR00260">
    <property type="entry name" value="CHEMTRNSDUCR"/>
</dbReference>
<keyword evidence="2" id="KW-0145">Chemotaxis</keyword>
<dbReference type="STRING" id="453582.SAMN05421580_11619"/>
<feature type="compositionally biased region" description="Low complexity" evidence="5">
    <location>
        <begin position="296"/>
        <end position="316"/>
    </location>
</feature>
<dbReference type="Proteomes" id="UP000186221">
    <property type="component" value="Unassembled WGS sequence"/>
</dbReference>
<dbReference type="SMART" id="SM00283">
    <property type="entry name" value="MA"/>
    <property type="match status" value="1"/>
</dbReference>
<protein>
    <submittedName>
        <fullName evidence="9">Methyl-accepting chemotaxis protein</fullName>
    </submittedName>
</protein>
<keyword evidence="6" id="KW-0472">Membrane</keyword>
<reference evidence="10" key="1">
    <citation type="submission" date="2017-01" db="EMBL/GenBank/DDBJ databases">
        <authorList>
            <person name="Varghese N."/>
            <person name="Submissions S."/>
        </authorList>
    </citation>
    <scope>NUCLEOTIDE SEQUENCE [LARGE SCALE GENOMIC DNA]</scope>
    <source>
        <strain evidence="10">DSM 19945</strain>
    </source>
</reference>
<dbReference type="Pfam" id="PF00015">
    <property type="entry name" value="MCPsignal"/>
    <property type="match status" value="1"/>
</dbReference>
<comment type="subcellular location">
    <subcellularLocation>
        <location evidence="1">Membrane</location>
    </subcellularLocation>
</comment>
<accession>A0A1N7QD24</accession>
<name>A0A1N7QD24_9RHOB</name>
<gene>
    <name evidence="9" type="ORF">SAMN05421580_11619</name>
</gene>
<keyword evidence="6" id="KW-0812">Transmembrane</keyword>
<dbReference type="EMBL" id="FTOG01000016">
    <property type="protein sequence ID" value="SIT20765.1"/>
    <property type="molecule type" value="Genomic_DNA"/>
</dbReference>
<evidence type="ECO:0000313" key="10">
    <source>
        <dbReference type="Proteomes" id="UP000186221"/>
    </source>
</evidence>
<dbReference type="CDD" id="cd06225">
    <property type="entry name" value="HAMP"/>
    <property type="match status" value="1"/>
</dbReference>
<dbReference type="SUPFAM" id="SSF58104">
    <property type="entry name" value="Methyl-accepting chemotaxis protein (MCP) signaling domain"/>
    <property type="match status" value="1"/>
</dbReference>
<dbReference type="SMART" id="SM00304">
    <property type="entry name" value="HAMP"/>
    <property type="match status" value="1"/>
</dbReference>
<dbReference type="InterPro" id="IPR051310">
    <property type="entry name" value="MCP_chemotaxis"/>
</dbReference>
<feature type="transmembrane region" description="Helical" evidence="6">
    <location>
        <begin position="20"/>
        <end position="40"/>
    </location>
</feature>
<evidence type="ECO:0000256" key="1">
    <source>
        <dbReference type="ARBA" id="ARBA00004370"/>
    </source>
</evidence>
<dbReference type="RefSeq" id="WP_076486365.1">
    <property type="nucleotide sequence ID" value="NZ_FTOG01000016.1"/>
</dbReference>
<evidence type="ECO:0000259" key="7">
    <source>
        <dbReference type="PROSITE" id="PS50111"/>
    </source>
</evidence>
<feature type="region of interest" description="Disordered" evidence="5">
    <location>
        <begin position="503"/>
        <end position="570"/>
    </location>
</feature>
<feature type="compositionally biased region" description="Low complexity" evidence="5">
    <location>
        <begin position="512"/>
        <end position="536"/>
    </location>
</feature>
<evidence type="ECO:0000256" key="6">
    <source>
        <dbReference type="SAM" id="Phobius"/>
    </source>
</evidence>
<dbReference type="InterPro" id="IPR003660">
    <property type="entry name" value="HAMP_dom"/>
</dbReference>
<organism evidence="9 10">
    <name type="scientific">Rhodobacter aestuarii</name>
    <dbReference type="NCBI Taxonomy" id="453582"/>
    <lineage>
        <taxon>Bacteria</taxon>
        <taxon>Pseudomonadati</taxon>
        <taxon>Pseudomonadota</taxon>
        <taxon>Alphaproteobacteria</taxon>
        <taxon>Rhodobacterales</taxon>
        <taxon>Rhodobacter group</taxon>
        <taxon>Rhodobacter</taxon>
    </lineage>
</organism>
<dbReference type="AlphaFoldDB" id="A0A1N7QD24"/>
<feature type="domain" description="Methyl-accepting transducer" evidence="7">
    <location>
        <begin position="274"/>
        <end position="489"/>
    </location>
</feature>
<dbReference type="GO" id="GO:0004888">
    <property type="term" value="F:transmembrane signaling receptor activity"/>
    <property type="evidence" value="ECO:0007669"/>
    <property type="project" value="InterPro"/>
</dbReference>
<keyword evidence="10" id="KW-1185">Reference proteome</keyword>
<dbReference type="PROSITE" id="PS50111">
    <property type="entry name" value="CHEMOTAXIS_TRANSDUC_2"/>
    <property type="match status" value="1"/>
</dbReference>
<dbReference type="InterPro" id="IPR004089">
    <property type="entry name" value="MCPsignal_dom"/>
</dbReference>
<proteinExistence type="inferred from homology"/>
<dbReference type="GO" id="GO:0007165">
    <property type="term" value="P:signal transduction"/>
    <property type="evidence" value="ECO:0007669"/>
    <property type="project" value="UniProtKB-KW"/>
</dbReference>
<comment type="similarity">
    <text evidence="3">Belongs to the methyl-accepting chemotaxis (MCP) protein family.</text>
</comment>